<sequence>MIVVDVSIFMKLFNQEEDSEATRNLVDRMLEQGEGFSLHR</sequence>
<keyword evidence="2" id="KW-1185">Reference proteome</keyword>
<dbReference type="Proteomes" id="UP001272097">
    <property type="component" value="Unassembled WGS sequence"/>
</dbReference>
<evidence type="ECO:0000313" key="2">
    <source>
        <dbReference type="Proteomes" id="UP001272097"/>
    </source>
</evidence>
<reference evidence="1 2" key="1">
    <citation type="submission" date="2023-08" db="EMBL/GenBank/DDBJ databases">
        <title>Implementing the SeqCode for naming new Mesorhizobium species isolated from Vachellia karroo root nodules.</title>
        <authorList>
            <person name="Van Lill M."/>
        </authorList>
    </citation>
    <scope>NUCLEOTIDE SEQUENCE [LARGE SCALE GENOMIC DNA]</scope>
    <source>
        <strain evidence="1 2">VK3E</strain>
    </source>
</reference>
<dbReference type="EMBL" id="JAVIIS010000026">
    <property type="protein sequence ID" value="MDX8441543.1"/>
    <property type="molecule type" value="Genomic_DNA"/>
</dbReference>
<dbReference type="RefSeq" id="WP_320215496.1">
    <property type="nucleotide sequence ID" value="NZ_JAVIIS010000026.1"/>
</dbReference>
<evidence type="ECO:0000313" key="1">
    <source>
        <dbReference type="EMBL" id="MDX8441543.1"/>
    </source>
</evidence>
<protein>
    <submittedName>
        <fullName evidence="1">Uncharacterized protein</fullName>
    </submittedName>
</protein>
<comment type="caution">
    <text evidence="1">The sequence shown here is derived from an EMBL/GenBank/DDBJ whole genome shotgun (WGS) entry which is preliminary data.</text>
</comment>
<accession>A0ABU4X0T1</accession>
<gene>
    <name evidence="1" type="ORF">RFM51_18290</name>
</gene>
<name>A0ABU4X0T1_9HYPH</name>
<organism evidence="1 2">
    <name type="scientific">Mesorhizobium australafricanum</name>
    <dbReference type="NCBI Taxonomy" id="3072311"/>
    <lineage>
        <taxon>Bacteria</taxon>
        <taxon>Pseudomonadati</taxon>
        <taxon>Pseudomonadota</taxon>
        <taxon>Alphaproteobacteria</taxon>
        <taxon>Hyphomicrobiales</taxon>
        <taxon>Phyllobacteriaceae</taxon>
        <taxon>Mesorhizobium</taxon>
    </lineage>
</organism>
<proteinExistence type="predicted"/>